<dbReference type="InterPro" id="IPR035979">
    <property type="entry name" value="RBD_domain_sf"/>
</dbReference>
<evidence type="ECO:0000256" key="2">
    <source>
        <dbReference type="ARBA" id="ARBA00022884"/>
    </source>
</evidence>
<evidence type="ECO:0000313" key="7">
    <source>
        <dbReference type="EMBL" id="CAF0918203.1"/>
    </source>
</evidence>
<dbReference type="InterPro" id="IPR000504">
    <property type="entry name" value="RRM_dom"/>
</dbReference>
<evidence type="ECO:0000313" key="6">
    <source>
        <dbReference type="EMBL" id="CAF0829468.1"/>
    </source>
</evidence>
<gene>
    <name evidence="5" type="ORF">IZO911_LOCUS6794</name>
    <name evidence="6" type="ORF">JYZ213_LOCUS6754</name>
    <name evidence="10" type="ORF">KXQ929_LOCUS31434</name>
    <name evidence="8" type="ORF">OKA104_LOCUS148</name>
    <name evidence="9" type="ORF">OXD698_LOCUS9244</name>
    <name evidence="7" type="ORF">VCS650_LOCUS10223</name>
</gene>
<dbReference type="PRINTS" id="PR00961">
    <property type="entry name" value="HUDSXLRNA"/>
</dbReference>
<comment type="caution">
    <text evidence="7">The sequence shown here is derived from an EMBL/GenBank/DDBJ whole genome shotgun (WGS) entry which is preliminary data.</text>
</comment>
<dbReference type="EMBL" id="CAJOAY010000003">
    <property type="protein sequence ID" value="CAF3478152.1"/>
    <property type="molecule type" value="Genomic_DNA"/>
</dbReference>
<evidence type="ECO:0000313" key="5">
    <source>
        <dbReference type="EMBL" id="CAF0798454.1"/>
    </source>
</evidence>
<dbReference type="SUPFAM" id="SSF54928">
    <property type="entry name" value="RNA-binding domain, RBD"/>
    <property type="match status" value="2"/>
</dbReference>
<evidence type="ECO:0000259" key="4">
    <source>
        <dbReference type="PROSITE" id="PS50102"/>
    </source>
</evidence>
<dbReference type="EMBL" id="CAJOAZ010000463">
    <property type="protein sequence ID" value="CAF3655022.1"/>
    <property type="molecule type" value="Genomic_DNA"/>
</dbReference>
<evidence type="ECO:0000313" key="8">
    <source>
        <dbReference type="EMBL" id="CAF3478152.1"/>
    </source>
</evidence>
<dbReference type="GO" id="GO:0003729">
    <property type="term" value="F:mRNA binding"/>
    <property type="evidence" value="ECO:0007669"/>
    <property type="project" value="UniProtKB-ARBA"/>
</dbReference>
<dbReference type="Gene3D" id="3.30.70.330">
    <property type="match status" value="3"/>
</dbReference>
<feature type="domain" description="RRM" evidence="4">
    <location>
        <begin position="105"/>
        <end position="178"/>
    </location>
</feature>
<proteinExistence type="predicted"/>
<accession>A0A814ATC2</accession>
<dbReference type="Proteomes" id="UP000663845">
    <property type="component" value="Unassembled WGS sequence"/>
</dbReference>
<evidence type="ECO:0000313" key="10">
    <source>
        <dbReference type="EMBL" id="CAF4049444.1"/>
    </source>
</evidence>
<feature type="domain" description="RRM" evidence="4">
    <location>
        <begin position="219"/>
        <end position="297"/>
    </location>
</feature>
<dbReference type="Proteomes" id="UP000663860">
    <property type="component" value="Unassembled WGS sequence"/>
</dbReference>
<protein>
    <recommendedName>
        <fullName evidence="4">RRM domain-containing protein</fullName>
    </recommendedName>
</protein>
<reference evidence="7" key="1">
    <citation type="submission" date="2021-02" db="EMBL/GenBank/DDBJ databases">
        <authorList>
            <person name="Nowell W R."/>
        </authorList>
    </citation>
    <scope>NUCLEOTIDE SEQUENCE</scope>
</reference>
<dbReference type="Pfam" id="PF00076">
    <property type="entry name" value="RRM_1"/>
    <property type="match status" value="3"/>
</dbReference>
<dbReference type="EMBL" id="CAJNOE010000043">
    <property type="protein sequence ID" value="CAF0798454.1"/>
    <property type="molecule type" value="Genomic_DNA"/>
</dbReference>
<keyword evidence="1" id="KW-0677">Repeat</keyword>
<dbReference type="CDD" id="cd00590">
    <property type="entry name" value="RRM_SF"/>
    <property type="match status" value="1"/>
</dbReference>
<dbReference type="PANTHER" id="PTHR10352">
    <property type="entry name" value="EUKARYOTIC TRANSLATION INITIATION FACTOR 3 SUBUNIT G"/>
    <property type="match status" value="1"/>
</dbReference>
<dbReference type="PROSITE" id="PS50102">
    <property type="entry name" value="RRM"/>
    <property type="match status" value="3"/>
</dbReference>
<evidence type="ECO:0000313" key="9">
    <source>
        <dbReference type="EMBL" id="CAF3655022.1"/>
    </source>
</evidence>
<feature type="domain" description="RRM" evidence="4">
    <location>
        <begin position="18"/>
        <end position="97"/>
    </location>
</feature>
<dbReference type="Proteomes" id="UP000663844">
    <property type="component" value="Unassembled WGS sequence"/>
</dbReference>
<dbReference type="GO" id="GO:0005737">
    <property type="term" value="C:cytoplasm"/>
    <property type="evidence" value="ECO:0007669"/>
    <property type="project" value="UniProtKB-ARBA"/>
</dbReference>
<dbReference type="Proteomes" id="UP000663868">
    <property type="component" value="Unassembled WGS sequence"/>
</dbReference>
<dbReference type="Proteomes" id="UP000663891">
    <property type="component" value="Unassembled WGS sequence"/>
</dbReference>
<dbReference type="EMBL" id="CAJOBB010003603">
    <property type="protein sequence ID" value="CAF4049444.1"/>
    <property type="molecule type" value="Genomic_DNA"/>
</dbReference>
<evidence type="ECO:0000256" key="3">
    <source>
        <dbReference type="PROSITE-ProRule" id="PRU00176"/>
    </source>
</evidence>
<dbReference type="AlphaFoldDB" id="A0A814ATC2"/>
<dbReference type="GO" id="GO:0009967">
    <property type="term" value="P:positive regulation of signal transduction"/>
    <property type="evidence" value="ECO:0007669"/>
    <property type="project" value="UniProtKB-ARBA"/>
</dbReference>
<dbReference type="EMBL" id="CAJNON010000073">
    <property type="protein sequence ID" value="CAF0918203.1"/>
    <property type="molecule type" value="Genomic_DNA"/>
</dbReference>
<dbReference type="InterPro" id="IPR002343">
    <property type="entry name" value="Hud_Sxl_RNA"/>
</dbReference>
<dbReference type="GO" id="GO:1990904">
    <property type="term" value="C:ribonucleoprotein complex"/>
    <property type="evidence" value="ECO:0007669"/>
    <property type="project" value="InterPro"/>
</dbReference>
<organism evidence="7 11">
    <name type="scientific">Adineta steineri</name>
    <dbReference type="NCBI Taxonomy" id="433720"/>
    <lineage>
        <taxon>Eukaryota</taxon>
        <taxon>Metazoa</taxon>
        <taxon>Spiralia</taxon>
        <taxon>Gnathifera</taxon>
        <taxon>Rotifera</taxon>
        <taxon>Eurotatoria</taxon>
        <taxon>Bdelloidea</taxon>
        <taxon>Adinetida</taxon>
        <taxon>Adinetidae</taxon>
        <taxon>Adineta</taxon>
    </lineage>
</organism>
<dbReference type="GO" id="GO:0010629">
    <property type="term" value="P:negative regulation of gene expression"/>
    <property type="evidence" value="ECO:0007669"/>
    <property type="project" value="UniProtKB-ARBA"/>
</dbReference>
<dbReference type="InterPro" id="IPR003954">
    <property type="entry name" value="RRM_euk-type"/>
</dbReference>
<dbReference type="EMBL" id="CAJNOG010000043">
    <property type="protein sequence ID" value="CAF0829468.1"/>
    <property type="molecule type" value="Genomic_DNA"/>
</dbReference>
<dbReference type="Proteomes" id="UP000663881">
    <property type="component" value="Unassembled WGS sequence"/>
</dbReference>
<dbReference type="SMART" id="SM00360">
    <property type="entry name" value="RRM"/>
    <property type="match status" value="3"/>
</dbReference>
<keyword evidence="2 3" id="KW-0694">RNA-binding</keyword>
<evidence type="ECO:0000256" key="1">
    <source>
        <dbReference type="ARBA" id="ARBA00022737"/>
    </source>
</evidence>
<dbReference type="FunFam" id="3.30.70.330:FF:000383">
    <property type="entry name" value="Sex lethal, isoform D"/>
    <property type="match status" value="1"/>
</dbReference>
<dbReference type="OrthoDB" id="266020at2759"/>
<name>A0A814ATC2_9BILA</name>
<evidence type="ECO:0000313" key="11">
    <source>
        <dbReference type="Proteomes" id="UP000663891"/>
    </source>
</evidence>
<dbReference type="SMART" id="SM00361">
    <property type="entry name" value="RRM_1"/>
    <property type="match status" value="2"/>
</dbReference>
<sequence>MILNNEQKPNSTQKDKSYSLIVNYLPQSIKESHLAEIFSSIGPLKSCKLMQDKQTGYSYGFAFIEYLNGEKDGKIACEKLNGLQIGHKTIQVTQARPQSNETRNTKLYVKGFPDSFSEKEFYELFCPFGEIIQIRILKDKLIAFVIMSTRSQAQTAKDHLHGLEISSNNILNIKFPQTDSRRRQMACSLTYPSLNFYTYPIVVDQYYLSSPSPPSIKTHSIYVYGLSQTVNQSELSRLFSEFGHVSRVDIIMDNNTGLSKGYGFIQMEKYDEALRAIEQLNNYQFHGRYLQVRFKNSSNNNQIIY</sequence>
<dbReference type="InterPro" id="IPR012677">
    <property type="entry name" value="Nucleotide-bd_a/b_plait_sf"/>
</dbReference>